<dbReference type="InterPro" id="IPR011701">
    <property type="entry name" value="MFS"/>
</dbReference>
<dbReference type="VEuPathDB" id="FungiDB:CDV56_107025"/>
<feature type="transmembrane region" description="Helical" evidence="6">
    <location>
        <begin position="147"/>
        <end position="170"/>
    </location>
</feature>
<dbReference type="InterPro" id="IPR020846">
    <property type="entry name" value="MFS_dom"/>
</dbReference>
<dbReference type="CDD" id="cd17325">
    <property type="entry name" value="MFS_MdtG_SLC18_like"/>
    <property type="match status" value="1"/>
</dbReference>
<gene>
    <name evidence="8" type="ORF">CDV56_107025</name>
</gene>
<dbReference type="RefSeq" id="XP_026615882.1">
    <property type="nucleotide sequence ID" value="XM_026760644.1"/>
</dbReference>
<dbReference type="InterPro" id="IPR050930">
    <property type="entry name" value="MFS_Vesicular_Transporter"/>
</dbReference>
<evidence type="ECO:0000256" key="3">
    <source>
        <dbReference type="ARBA" id="ARBA00022692"/>
    </source>
</evidence>
<dbReference type="InterPro" id="IPR036259">
    <property type="entry name" value="MFS_trans_sf"/>
</dbReference>
<keyword evidence="2" id="KW-0813">Transport</keyword>
<proteinExistence type="predicted"/>
<feature type="transmembrane region" description="Helical" evidence="6">
    <location>
        <begin position="280"/>
        <end position="299"/>
    </location>
</feature>
<feature type="transmembrane region" description="Helical" evidence="6">
    <location>
        <begin position="121"/>
        <end position="140"/>
    </location>
</feature>
<reference evidence="8" key="1">
    <citation type="submission" date="2018-08" db="EMBL/GenBank/DDBJ databases">
        <title>Draft genome sequence of azole-resistant Aspergillus thermomutatus (Neosartorya pseudofischeri) strain HMR AF 39, isolated from a human nasal aspirate.</title>
        <authorList>
            <person name="Parent-Michaud M."/>
            <person name="Dufresne P.J."/>
            <person name="Fournier E."/>
            <person name="Martineau C."/>
            <person name="Moreira S."/>
            <person name="Perkins V."/>
            <person name="De Repentigny L."/>
            <person name="Dufresne S.F."/>
        </authorList>
    </citation>
    <scope>NUCLEOTIDE SEQUENCE [LARGE SCALE GENOMIC DNA]</scope>
    <source>
        <strain evidence="8">HMR AF 39</strain>
    </source>
</reference>
<feature type="transmembrane region" description="Helical" evidence="6">
    <location>
        <begin position="92"/>
        <end position="115"/>
    </location>
</feature>
<comment type="caution">
    <text evidence="8">The sequence shown here is derived from an EMBL/GenBank/DDBJ whole genome shotgun (WGS) entry which is preliminary data.</text>
</comment>
<keyword evidence="9" id="KW-1185">Reference proteome</keyword>
<keyword evidence="3 6" id="KW-0812">Transmembrane</keyword>
<dbReference type="PRINTS" id="PR01036">
    <property type="entry name" value="TCRTETB"/>
</dbReference>
<dbReference type="GO" id="GO:0016020">
    <property type="term" value="C:membrane"/>
    <property type="evidence" value="ECO:0007669"/>
    <property type="project" value="UniProtKB-SubCell"/>
</dbReference>
<feature type="transmembrane region" description="Helical" evidence="6">
    <location>
        <begin position="243"/>
        <end position="268"/>
    </location>
</feature>
<evidence type="ECO:0000256" key="2">
    <source>
        <dbReference type="ARBA" id="ARBA00022448"/>
    </source>
</evidence>
<accession>A0A397HCS9</accession>
<dbReference type="Pfam" id="PF07690">
    <property type="entry name" value="MFS_1"/>
    <property type="match status" value="1"/>
</dbReference>
<dbReference type="PANTHER" id="PTHR23506:SF23">
    <property type="entry name" value="GH10249P"/>
    <property type="match status" value="1"/>
</dbReference>
<sequence>MHLIPSLRKATSTESFTIFVVAFAVFTDVFLYSVIVPGLPATLGQRVGVPEADQQKWVSVLLLIYGAGLLIGSPICGYVADRVTSRKIPLMAGLVALGGATALLCAARAIALWVIGRFVQGVSAAVVWTVGLALLVDTVGDARIGEAMGYVGIGISLGVSLGPILGGVLYNFGGFFAVSESHPVFGSPEAQHVPNSEQSASRPSLLVLLTTPRVLVAMGGYFSQATLLTAFDSVLPLFVKSTFGWNLLGEGLIFLTLAVPAFLEPLIGKIVDKRHSVRRYMAAGGFLLAVPVLTLLRFVQQNSAGHIVLLCVLLFLVGVNMAVIYPPLMAEITNTVTLKEQSNPGIFGKKGAMAQAHGLMNCSYAAGSLVGPILGGVVREQFGWPTMSWVLAVFSAVASVPVALFLGGWIRR</sequence>
<keyword evidence="5 6" id="KW-0472">Membrane</keyword>
<evidence type="ECO:0000313" key="9">
    <source>
        <dbReference type="Proteomes" id="UP000215305"/>
    </source>
</evidence>
<feature type="transmembrane region" description="Helical" evidence="6">
    <location>
        <begin position="358"/>
        <end position="377"/>
    </location>
</feature>
<dbReference type="GeneID" id="38128999"/>
<evidence type="ECO:0000256" key="6">
    <source>
        <dbReference type="SAM" id="Phobius"/>
    </source>
</evidence>
<protein>
    <recommendedName>
        <fullName evidence="7">Major facilitator superfamily (MFS) profile domain-containing protein</fullName>
    </recommendedName>
</protein>
<organism evidence="8 9">
    <name type="scientific">Aspergillus thermomutatus</name>
    <name type="common">Neosartorya pseudofischeri</name>
    <dbReference type="NCBI Taxonomy" id="41047"/>
    <lineage>
        <taxon>Eukaryota</taxon>
        <taxon>Fungi</taxon>
        <taxon>Dikarya</taxon>
        <taxon>Ascomycota</taxon>
        <taxon>Pezizomycotina</taxon>
        <taxon>Eurotiomycetes</taxon>
        <taxon>Eurotiomycetidae</taxon>
        <taxon>Eurotiales</taxon>
        <taxon>Aspergillaceae</taxon>
        <taxon>Aspergillus</taxon>
        <taxon>Aspergillus subgen. Fumigati</taxon>
    </lineage>
</organism>
<feature type="domain" description="Major facilitator superfamily (MFS) profile" evidence="7">
    <location>
        <begin position="17"/>
        <end position="410"/>
    </location>
</feature>
<feature type="transmembrane region" description="Helical" evidence="6">
    <location>
        <begin position="57"/>
        <end position="80"/>
    </location>
</feature>
<dbReference type="Proteomes" id="UP000215305">
    <property type="component" value="Unassembled WGS sequence"/>
</dbReference>
<dbReference type="PROSITE" id="PS50850">
    <property type="entry name" value="MFS"/>
    <property type="match status" value="1"/>
</dbReference>
<evidence type="ECO:0000313" key="8">
    <source>
        <dbReference type="EMBL" id="RHZ59808.1"/>
    </source>
</evidence>
<dbReference type="GO" id="GO:0022857">
    <property type="term" value="F:transmembrane transporter activity"/>
    <property type="evidence" value="ECO:0007669"/>
    <property type="project" value="InterPro"/>
</dbReference>
<feature type="transmembrane region" description="Helical" evidence="6">
    <location>
        <begin position="389"/>
        <end position="410"/>
    </location>
</feature>
<feature type="transmembrane region" description="Helical" evidence="6">
    <location>
        <begin position="305"/>
        <end position="325"/>
    </location>
</feature>
<dbReference type="Gene3D" id="1.20.1250.20">
    <property type="entry name" value="MFS general substrate transporter like domains"/>
    <property type="match status" value="2"/>
</dbReference>
<evidence type="ECO:0000256" key="1">
    <source>
        <dbReference type="ARBA" id="ARBA00004141"/>
    </source>
</evidence>
<dbReference type="OrthoDB" id="5086884at2759"/>
<dbReference type="EMBL" id="NKHU02000057">
    <property type="protein sequence ID" value="RHZ59808.1"/>
    <property type="molecule type" value="Genomic_DNA"/>
</dbReference>
<name>A0A397HCS9_ASPTH</name>
<dbReference type="AlphaFoldDB" id="A0A397HCS9"/>
<evidence type="ECO:0000259" key="7">
    <source>
        <dbReference type="PROSITE" id="PS50850"/>
    </source>
</evidence>
<keyword evidence="4 6" id="KW-1133">Transmembrane helix</keyword>
<evidence type="ECO:0000256" key="5">
    <source>
        <dbReference type="ARBA" id="ARBA00023136"/>
    </source>
</evidence>
<dbReference type="SUPFAM" id="SSF103473">
    <property type="entry name" value="MFS general substrate transporter"/>
    <property type="match status" value="1"/>
</dbReference>
<dbReference type="STRING" id="41047.A0A397HCS9"/>
<comment type="subcellular location">
    <subcellularLocation>
        <location evidence="1">Membrane</location>
        <topology evidence="1">Multi-pass membrane protein</topology>
    </subcellularLocation>
</comment>
<dbReference type="PANTHER" id="PTHR23506">
    <property type="entry name" value="GH10249P"/>
    <property type="match status" value="1"/>
</dbReference>
<evidence type="ECO:0000256" key="4">
    <source>
        <dbReference type="ARBA" id="ARBA00022989"/>
    </source>
</evidence>
<feature type="transmembrane region" description="Helical" evidence="6">
    <location>
        <begin position="16"/>
        <end position="37"/>
    </location>
</feature>